<keyword evidence="7" id="KW-1185">Reference proteome</keyword>
<evidence type="ECO:0000259" key="4">
    <source>
        <dbReference type="SMART" id="SM00458"/>
    </source>
</evidence>
<dbReference type="CDD" id="cd23451">
    <property type="entry name" value="beta-trefoil_Ricin_laminarinase"/>
    <property type="match status" value="1"/>
</dbReference>
<feature type="domain" description="Ricin B lectin" evidence="4">
    <location>
        <begin position="1273"/>
        <end position="1403"/>
    </location>
</feature>
<dbReference type="EMBL" id="JAMZDX010000003">
    <property type="protein sequence ID" value="MCP2309915.1"/>
    <property type="molecule type" value="Genomic_DNA"/>
</dbReference>
<feature type="compositionally biased region" description="Polar residues" evidence="3">
    <location>
        <begin position="27"/>
        <end position="39"/>
    </location>
</feature>
<protein>
    <recommendedName>
        <fullName evidence="8">Ricin-type beta-trefoil lectin protein</fullName>
    </recommendedName>
</protein>
<dbReference type="SMART" id="SM00458">
    <property type="entry name" value="RICIN"/>
    <property type="match status" value="1"/>
</dbReference>
<dbReference type="SUPFAM" id="SSF49899">
    <property type="entry name" value="Concanavalin A-like lectins/glucanases"/>
    <property type="match status" value="1"/>
</dbReference>
<dbReference type="Gene3D" id="2.80.10.50">
    <property type="match status" value="2"/>
</dbReference>
<dbReference type="PROSITE" id="PS50231">
    <property type="entry name" value="RICIN_B_LECTIN"/>
    <property type="match status" value="1"/>
</dbReference>
<evidence type="ECO:0008006" key="8">
    <source>
        <dbReference type="Google" id="ProtNLM"/>
    </source>
</evidence>
<proteinExistence type="predicted"/>
<organism evidence="6 7">
    <name type="scientific">Kitasatospora paracochleata</name>
    <dbReference type="NCBI Taxonomy" id="58354"/>
    <lineage>
        <taxon>Bacteria</taxon>
        <taxon>Bacillati</taxon>
        <taxon>Actinomycetota</taxon>
        <taxon>Actinomycetes</taxon>
        <taxon>Kitasatosporales</taxon>
        <taxon>Streptomycetaceae</taxon>
        <taxon>Kitasatospora</taxon>
    </lineage>
</organism>
<evidence type="ECO:0000313" key="7">
    <source>
        <dbReference type="Proteomes" id="UP001206483"/>
    </source>
</evidence>
<dbReference type="InterPro" id="IPR013320">
    <property type="entry name" value="ConA-like_dom_sf"/>
</dbReference>
<dbReference type="InterPro" id="IPR006558">
    <property type="entry name" value="LamG-like"/>
</dbReference>
<dbReference type="InterPro" id="IPR035992">
    <property type="entry name" value="Ricin_B-like_lectins"/>
</dbReference>
<dbReference type="Gene3D" id="2.60.120.200">
    <property type="match status" value="1"/>
</dbReference>
<dbReference type="InterPro" id="IPR000772">
    <property type="entry name" value="Ricin_B_lectin"/>
</dbReference>
<dbReference type="Pfam" id="PF00652">
    <property type="entry name" value="Ricin_B_lectin"/>
    <property type="match status" value="1"/>
</dbReference>
<dbReference type="SMART" id="SM00560">
    <property type="entry name" value="LamGL"/>
    <property type="match status" value="1"/>
</dbReference>
<evidence type="ECO:0000313" key="6">
    <source>
        <dbReference type="EMBL" id="MCP2309915.1"/>
    </source>
</evidence>
<evidence type="ECO:0000256" key="3">
    <source>
        <dbReference type="SAM" id="MobiDB-lite"/>
    </source>
</evidence>
<feature type="compositionally biased region" description="Low complexity" evidence="3">
    <location>
        <begin position="195"/>
        <end position="220"/>
    </location>
</feature>
<dbReference type="SUPFAM" id="SSF50370">
    <property type="entry name" value="Ricin B-like lectins"/>
    <property type="match status" value="1"/>
</dbReference>
<feature type="region of interest" description="Disordered" evidence="3">
    <location>
        <begin position="27"/>
        <end position="48"/>
    </location>
</feature>
<feature type="domain" description="LamG-like jellyroll fold" evidence="5">
    <location>
        <begin position="1118"/>
        <end position="1270"/>
    </location>
</feature>
<evidence type="ECO:0000256" key="2">
    <source>
        <dbReference type="ARBA" id="ARBA00023157"/>
    </source>
</evidence>
<name>A0ABT1IXP2_9ACTN</name>
<keyword evidence="1" id="KW-0732">Signal</keyword>
<comment type="caution">
    <text evidence="6">The sequence shown here is derived from an EMBL/GenBank/DDBJ whole genome shotgun (WGS) entry which is preliminary data.</text>
</comment>
<dbReference type="RefSeq" id="WP_308199351.1">
    <property type="nucleotide sequence ID" value="NZ_BAAAUB010000132.1"/>
</dbReference>
<keyword evidence="2" id="KW-1015">Disulfide bond</keyword>
<dbReference type="Pfam" id="PF13385">
    <property type="entry name" value="Laminin_G_3"/>
    <property type="match status" value="1"/>
</dbReference>
<feature type="region of interest" description="Disordered" evidence="3">
    <location>
        <begin position="186"/>
        <end position="232"/>
    </location>
</feature>
<dbReference type="Proteomes" id="UP001206483">
    <property type="component" value="Unassembled WGS sequence"/>
</dbReference>
<gene>
    <name evidence="6" type="ORF">FHR36_003048</name>
</gene>
<accession>A0ABT1IXP2</accession>
<evidence type="ECO:0000259" key="5">
    <source>
        <dbReference type="SMART" id="SM00560"/>
    </source>
</evidence>
<evidence type="ECO:0000256" key="1">
    <source>
        <dbReference type="ARBA" id="ARBA00022729"/>
    </source>
</evidence>
<reference evidence="6 7" key="1">
    <citation type="submission" date="2022-06" db="EMBL/GenBank/DDBJ databases">
        <title>Sequencing the genomes of 1000 actinobacteria strains.</title>
        <authorList>
            <person name="Klenk H.-P."/>
        </authorList>
    </citation>
    <scope>NUCLEOTIDE SEQUENCE [LARGE SCALE GENOMIC DNA]</scope>
    <source>
        <strain evidence="6 7">DSM 41656</strain>
    </source>
</reference>
<sequence>MDARAKAKSTGKPVVVDAMTTETSLTLINPDGTASTTDNAHPVRTKRDKGWADLDATLRKNADGTLSPAVGSMGLSLSGGGTGPMATLTTEDGKKLAVSAPFALPAPTMNGATATYPNVLPDVDLQVTALSTGGWRDVIVVKTAAAAADPKLKSLHFPVKTQGLDVATDADGNVTLKDKSGKVRLHAPTPLQWDSSKPAKAAAPKAKSLAAAAPSAADAGPEVEASTTERAGVGAHEAPIGIKADNQGIDLTPDAATFGKGDGPWYLDPSISADSGTAHSAQVQEYHAGTSYYDSVTSLGVGYCGYSDCTGHGRERAYFSININPAIYTQPGGAPSAPTVYGSTLYANVDGASSPGTSTPLGLYWTGGIGPGVTWNNQPCNGGGTFGGCGKVGGSTWITGTGPISFDVTSQMQQAASGKWANWTVGIAPDDENNMYYRKHITNNPHITTNYDLQPSIWWPRTSPGSGFANSDGKGKPAGYDCNTGGQHPWDNPAWIGANQSVSLTSSSWSPAGLGLWTNFRMWDDNDSNNGWSGRTGWQGSYNAASTVDVPFATLKDGHQFGWTSNAYDADPYWNGLGSPDSTWCYFRVDRTPPTVSVSSAQFPPSGSAAANPVVYANQEGTFTLGGTDPAPSPGLNASGLACFRVSTSSTPVTGWHCNDAGVVLPDGSGNATYKYTPGTWGTNILYVQAQDQAGNYSQPYAYSFYAPWNPASSPVFGDVTGDGKPDITVPDPAGNLRVVQNISDPVNAGAIADPSATSPISNWNGLQITHRASLRGGTPVDDLIVHQPGAAQMLLYINDGHGTYTQRTPFYPSGSATPSQANCVDTAGAPVAPGNPGNCPSGVGMDWSQVSQVLAIGTPDGETTSAPLSRTSLAVVIKGALWMIPPGGNNVVLLKKTETQVSNLPWDAAVGGDGYDLIGPGPANGTSAWTVGSTNYTAKQATLWARDRKTGQIFSYPITKNAAGVTDYTALADPTKGTLIGSGFDTLTYPTVGSVGDFDGDGVADLYAQNSGGKLVLAKGVIGDPTNRPGVVTGLGGSTTIGDPRGPLARYPLNGPVSTTDTTHTADLTGKNTGTIAGDVTFTDANLGGAPTKAAVFNANNGAMGQVTSDLQVDTTKSFTVSAWARVDDLNADGVVVGQDGAQSSNFMLWPGSWTPGAPTWSFGLSKADSGWSYDATSPAVSGADAKQNAAARVQQGAWTKLVASYDSTTGQLSLWVNGALAATGKHTGTTAPTGKLAIGRYWNGGTAKNPFKGAIADVAVYPYATAPGGNGGPVALAANTAKCMDESGGVATPGTAVQIWDCNSSAAQQWTFQADGTVKLPFGGCLDAVNAGTGNGTQLQWNTCWGTPTNGAQQFIPRADGSIFNPVSGRCVDLPGATTTNGTRLQLWDCNGSGAQVWNLNPAV</sequence>